<dbReference type="InterPro" id="IPR001845">
    <property type="entry name" value="HTH_ArsR_DNA-bd_dom"/>
</dbReference>
<reference evidence="2 3" key="1">
    <citation type="submission" date="2018-05" db="EMBL/GenBank/DDBJ databases">
        <title>Genomic Encyclopedia of Type Strains, Phase IV (KMG-IV): sequencing the most valuable type-strain genomes for metagenomic binning, comparative biology and taxonomic classification.</title>
        <authorList>
            <person name="Goeker M."/>
        </authorList>
    </citation>
    <scope>NUCLEOTIDE SEQUENCE [LARGE SCALE GENOMIC DNA]</scope>
    <source>
        <strain evidence="2 3">DSM 44704</strain>
    </source>
</reference>
<dbReference type="SMART" id="SM00418">
    <property type="entry name" value="HTH_ARSR"/>
    <property type="match status" value="1"/>
</dbReference>
<evidence type="ECO:0000313" key="2">
    <source>
        <dbReference type="EMBL" id="PXX63892.1"/>
    </source>
</evidence>
<dbReference type="Proteomes" id="UP000247569">
    <property type="component" value="Unassembled WGS sequence"/>
</dbReference>
<evidence type="ECO:0000259" key="1">
    <source>
        <dbReference type="PROSITE" id="PS50995"/>
    </source>
</evidence>
<dbReference type="EMBL" id="QJKF01000005">
    <property type="protein sequence ID" value="PXX63892.1"/>
    <property type="molecule type" value="Genomic_DNA"/>
</dbReference>
<dbReference type="SUPFAM" id="SSF46785">
    <property type="entry name" value="Winged helix' DNA-binding domain"/>
    <property type="match status" value="1"/>
</dbReference>
<evidence type="ECO:0000313" key="3">
    <source>
        <dbReference type="Proteomes" id="UP000247569"/>
    </source>
</evidence>
<dbReference type="Gene3D" id="1.10.10.10">
    <property type="entry name" value="Winged helix-like DNA-binding domain superfamily/Winged helix DNA-binding domain"/>
    <property type="match status" value="1"/>
</dbReference>
<sequence>MAKESPRDVDADGFDLFVRASHELFVAMRRNRGRLAQTRSGLSPAQLALLDAVADSGPMPVGRIAAYAGVAGPTATRMLKQLEQDGVVTRERSREDERRVDVALTDHGRELVHRQRRTLREAQRRHYAALTPRQRADFVDVLQQMAAWLESGVPDDLE</sequence>
<keyword evidence="3" id="KW-1185">Reference proteome</keyword>
<dbReference type="PANTHER" id="PTHR33164:SF43">
    <property type="entry name" value="HTH-TYPE TRANSCRIPTIONAL REPRESSOR YETL"/>
    <property type="match status" value="1"/>
</dbReference>
<dbReference type="PROSITE" id="PS50995">
    <property type="entry name" value="HTH_MARR_2"/>
    <property type="match status" value="1"/>
</dbReference>
<dbReference type="GO" id="GO:0003677">
    <property type="term" value="F:DNA binding"/>
    <property type="evidence" value="ECO:0007669"/>
    <property type="project" value="UniProtKB-KW"/>
</dbReference>
<feature type="domain" description="HTH marR-type" evidence="1">
    <location>
        <begin position="10"/>
        <end position="147"/>
    </location>
</feature>
<dbReference type="InterPro" id="IPR039422">
    <property type="entry name" value="MarR/SlyA-like"/>
</dbReference>
<proteinExistence type="predicted"/>
<protein>
    <submittedName>
        <fullName evidence="2">DNA-binding MarR family transcriptional regulator</fullName>
    </submittedName>
</protein>
<dbReference type="RefSeq" id="WP_051186904.1">
    <property type="nucleotide sequence ID" value="NZ_QJKF01000005.1"/>
</dbReference>
<dbReference type="InterPro" id="IPR036388">
    <property type="entry name" value="WH-like_DNA-bd_sf"/>
</dbReference>
<dbReference type="InterPro" id="IPR000835">
    <property type="entry name" value="HTH_MarR-typ"/>
</dbReference>
<dbReference type="PANTHER" id="PTHR33164">
    <property type="entry name" value="TRANSCRIPTIONAL REGULATOR, MARR FAMILY"/>
    <property type="match status" value="1"/>
</dbReference>
<dbReference type="Pfam" id="PF01047">
    <property type="entry name" value="MarR"/>
    <property type="match status" value="1"/>
</dbReference>
<comment type="caution">
    <text evidence="2">The sequence shown here is derived from an EMBL/GenBank/DDBJ whole genome shotgun (WGS) entry which is preliminary data.</text>
</comment>
<dbReference type="SMART" id="SM00347">
    <property type="entry name" value="HTH_MARR"/>
    <property type="match status" value="1"/>
</dbReference>
<organism evidence="2 3">
    <name type="scientific">Nocardia tenerifensis</name>
    <dbReference type="NCBI Taxonomy" id="228006"/>
    <lineage>
        <taxon>Bacteria</taxon>
        <taxon>Bacillati</taxon>
        <taxon>Actinomycetota</taxon>
        <taxon>Actinomycetes</taxon>
        <taxon>Mycobacteriales</taxon>
        <taxon>Nocardiaceae</taxon>
        <taxon>Nocardia</taxon>
    </lineage>
</organism>
<dbReference type="OrthoDB" id="3527481at2"/>
<name>A0A318JYT1_9NOCA</name>
<dbReference type="GO" id="GO:0006950">
    <property type="term" value="P:response to stress"/>
    <property type="evidence" value="ECO:0007669"/>
    <property type="project" value="TreeGrafter"/>
</dbReference>
<gene>
    <name evidence="2" type="ORF">DFR70_10574</name>
</gene>
<dbReference type="AlphaFoldDB" id="A0A318JYT1"/>
<dbReference type="GO" id="GO:0003700">
    <property type="term" value="F:DNA-binding transcription factor activity"/>
    <property type="evidence" value="ECO:0007669"/>
    <property type="project" value="InterPro"/>
</dbReference>
<dbReference type="InterPro" id="IPR036390">
    <property type="entry name" value="WH_DNA-bd_sf"/>
</dbReference>
<keyword evidence="2" id="KW-0238">DNA-binding</keyword>
<accession>A0A318JYT1</accession>